<gene>
    <name evidence="2" type="ORF">BC936DRAFT_139980</name>
</gene>
<comment type="caution">
    <text evidence="2">The sequence shown here is derived from an EMBL/GenBank/DDBJ whole genome shotgun (WGS) entry which is preliminary data.</text>
</comment>
<evidence type="ECO:0000313" key="3">
    <source>
        <dbReference type="Proteomes" id="UP000268093"/>
    </source>
</evidence>
<evidence type="ECO:0000313" key="2">
    <source>
        <dbReference type="EMBL" id="RUP11381.1"/>
    </source>
</evidence>
<dbReference type="Proteomes" id="UP000268093">
    <property type="component" value="Unassembled WGS sequence"/>
</dbReference>
<keyword evidence="3" id="KW-1185">Reference proteome</keyword>
<evidence type="ECO:0000256" key="1">
    <source>
        <dbReference type="SAM" id="Phobius"/>
    </source>
</evidence>
<protein>
    <submittedName>
        <fullName evidence="2">Uncharacterized protein</fullName>
    </submittedName>
</protein>
<keyword evidence="1" id="KW-1133">Transmembrane helix</keyword>
<reference evidence="2 3" key="1">
    <citation type="journal article" date="2018" name="New Phytol.">
        <title>Phylogenomics of Endogonaceae and evolution of mycorrhizas within Mucoromycota.</title>
        <authorList>
            <person name="Chang Y."/>
            <person name="Desiro A."/>
            <person name="Na H."/>
            <person name="Sandor L."/>
            <person name="Lipzen A."/>
            <person name="Clum A."/>
            <person name="Barry K."/>
            <person name="Grigoriev I.V."/>
            <person name="Martin F.M."/>
            <person name="Stajich J.E."/>
            <person name="Smith M.E."/>
            <person name="Bonito G."/>
            <person name="Spatafora J.W."/>
        </authorList>
    </citation>
    <scope>NUCLEOTIDE SEQUENCE [LARGE SCALE GENOMIC DNA]</scope>
    <source>
        <strain evidence="2 3">GMNB39</strain>
    </source>
</reference>
<dbReference type="EMBL" id="RBNI01016202">
    <property type="protein sequence ID" value="RUP11381.1"/>
    <property type="molecule type" value="Genomic_DNA"/>
</dbReference>
<accession>A0A433B901</accession>
<name>A0A433B901_9FUNG</name>
<organism evidence="2 3">
    <name type="scientific">Jimgerdemannia flammicorona</name>
    <dbReference type="NCBI Taxonomy" id="994334"/>
    <lineage>
        <taxon>Eukaryota</taxon>
        <taxon>Fungi</taxon>
        <taxon>Fungi incertae sedis</taxon>
        <taxon>Mucoromycota</taxon>
        <taxon>Mucoromycotina</taxon>
        <taxon>Endogonomycetes</taxon>
        <taxon>Endogonales</taxon>
        <taxon>Endogonaceae</taxon>
        <taxon>Jimgerdemannia</taxon>
    </lineage>
</organism>
<dbReference type="AlphaFoldDB" id="A0A433B901"/>
<feature type="transmembrane region" description="Helical" evidence="1">
    <location>
        <begin position="48"/>
        <end position="69"/>
    </location>
</feature>
<sequence length="109" mass="12855">MPTPDSGASQRLWDNMEQHDGPCWPFFSEVSFRYWSSAWIRQIDVYCVVWNFGDSFVFLIACYAGFLLLGRRITFILKWWVVRWCQPRGIFVGGLDMSCPFLWHCCVSI</sequence>
<proteinExistence type="predicted"/>
<keyword evidence="1" id="KW-0812">Transmembrane</keyword>
<keyword evidence="1" id="KW-0472">Membrane</keyword>